<feature type="compositionally biased region" description="Basic and acidic residues" evidence="1">
    <location>
        <begin position="485"/>
        <end position="495"/>
    </location>
</feature>
<dbReference type="Gene3D" id="3.10.50.40">
    <property type="match status" value="1"/>
</dbReference>
<dbReference type="InterPro" id="IPR011990">
    <property type="entry name" value="TPR-like_helical_dom_sf"/>
</dbReference>
<dbReference type="VEuPathDB" id="CryptoDB:Vbra_1855"/>
<sequence length="541" mass="59100">MMTNGTPAAAATGAATEAAPQAPERPPPETLSATIAAIETTAVRTDELEAWDDTSGRGMVKHVVSEGVADDAAGGRVRREGDGSGRLAEGSKVKVWYEAYTQDGSCCFSEEPELSRQGKQMLPATWSLGEGGKTPVFDHKVIHSMKEGEKCIVKLNRGCHAFYAGVRDKDNKMLLDPDTPIWVVLTLHEVVPPKLKQKTAVTFEGFSKDAEAFIKEGLRLCGERKYAQGEKAFNKVPHTYESSKRNIDEWSDEDRQKAMALVRRAQLNAAKFALDRYEREKHEPCIATAIKNTNKVLDAFPGDVKALYRRAKAHMFEFDLKAAAADIQAALAIEPTNADIRGLYNKIRDKIQGSRSLPDIFGEGPPEKAVGKAFWQEFRDMAEENLQQRAKDSDAFFKWLEGSGATDISADSQNQKDLEIIDSFAQGLPVDDLIDDEFSDDENDNPDKAVELAQQTAAAGCLVRVGGEMNAEGVREATLEQEMKESMDGVKGIHDDDVDGPIPPPNAEQEGEATSSTNAETADERPPATSATKETATIIHV</sequence>
<dbReference type="EMBL" id="CDMY01001000">
    <property type="protein sequence ID" value="CEM38758.1"/>
    <property type="molecule type" value="Genomic_DNA"/>
</dbReference>
<feature type="region of interest" description="Disordered" evidence="1">
    <location>
        <begin position="485"/>
        <end position="541"/>
    </location>
</feature>
<gene>
    <name evidence="2" type="ORF">Vbra_1855</name>
</gene>
<accession>A0A0G4H4P0</accession>
<keyword evidence="3" id="KW-1185">Reference proteome</keyword>
<feature type="region of interest" description="Disordered" evidence="1">
    <location>
        <begin position="1"/>
        <end position="29"/>
    </location>
</feature>
<dbReference type="STRING" id="1169540.A0A0G4H4P0"/>
<evidence type="ECO:0000256" key="1">
    <source>
        <dbReference type="SAM" id="MobiDB-lite"/>
    </source>
</evidence>
<dbReference type="SUPFAM" id="SSF48452">
    <property type="entry name" value="TPR-like"/>
    <property type="match status" value="1"/>
</dbReference>
<proteinExistence type="predicted"/>
<organism evidence="2 3">
    <name type="scientific">Vitrella brassicaformis (strain CCMP3155)</name>
    <dbReference type="NCBI Taxonomy" id="1169540"/>
    <lineage>
        <taxon>Eukaryota</taxon>
        <taxon>Sar</taxon>
        <taxon>Alveolata</taxon>
        <taxon>Colpodellida</taxon>
        <taxon>Vitrellaceae</taxon>
        <taxon>Vitrella</taxon>
    </lineage>
</organism>
<dbReference type="InParanoid" id="A0A0G4H4P0"/>
<protein>
    <recommendedName>
        <fullName evidence="4">Peptidylprolyl isomerase</fullName>
    </recommendedName>
</protein>
<reference evidence="2 3" key="1">
    <citation type="submission" date="2014-11" db="EMBL/GenBank/DDBJ databases">
        <authorList>
            <person name="Zhu J."/>
            <person name="Qi W."/>
            <person name="Song R."/>
        </authorList>
    </citation>
    <scope>NUCLEOTIDE SEQUENCE [LARGE SCALE GENOMIC DNA]</scope>
</reference>
<dbReference type="InterPro" id="IPR046357">
    <property type="entry name" value="PPIase_dom_sf"/>
</dbReference>
<feature type="compositionally biased region" description="Low complexity" evidence="1">
    <location>
        <begin position="1"/>
        <end position="22"/>
    </location>
</feature>
<evidence type="ECO:0000313" key="2">
    <source>
        <dbReference type="EMBL" id="CEM38758.1"/>
    </source>
</evidence>
<dbReference type="SUPFAM" id="SSF54534">
    <property type="entry name" value="FKBP-like"/>
    <property type="match status" value="1"/>
</dbReference>
<dbReference type="Gene3D" id="1.25.40.10">
    <property type="entry name" value="Tetratricopeptide repeat domain"/>
    <property type="match status" value="1"/>
</dbReference>
<dbReference type="OrthoDB" id="1902587at2759"/>
<name>A0A0G4H4P0_VITBC</name>
<dbReference type="GO" id="GO:0003755">
    <property type="term" value="F:peptidyl-prolyl cis-trans isomerase activity"/>
    <property type="evidence" value="ECO:0007669"/>
    <property type="project" value="InterPro"/>
</dbReference>
<dbReference type="PANTHER" id="PTHR46512">
    <property type="entry name" value="PEPTIDYLPROLYL ISOMERASE"/>
    <property type="match status" value="1"/>
</dbReference>
<evidence type="ECO:0000313" key="3">
    <source>
        <dbReference type="Proteomes" id="UP000041254"/>
    </source>
</evidence>
<evidence type="ECO:0008006" key="4">
    <source>
        <dbReference type="Google" id="ProtNLM"/>
    </source>
</evidence>
<dbReference type="AlphaFoldDB" id="A0A0G4H4P0"/>
<dbReference type="InterPro" id="IPR050754">
    <property type="entry name" value="FKBP4/5/8-like"/>
</dbReference>
<dbReference type="Proteomes" id="UP000041254">
    <property type="component" value="Unassembled WGS sequence"/>
</dbReference>